<evidence type="ECO:0000313" key="2">
    <source>
        <dbReference type="EMBL" id="KIM45694.1"/>
    </source>
</evidence>
<proteinExistence type="predicted"/>
<protein>
    <submittedName>
        <fullName evidence="2">Uncharacterized protein</fullName>
    </submittedName>
</protein>
<feature type="region of interest" description="Disordered" evidence="1">
    <location>
        <begin position="1"/>
        <end position="71"/>
    </location>
</feature>
<dbReference type="HOGENOM" id="CLU_1722603_0_0_1"/>
<keyword evidence="3" id="KW-1185">Reference proteome</keyword>
<name>A0A0C3CNP2_HEBCY</name>
<feature type="compositionally biased region" description="Polar residues" evidence="1">
    <location>
        <begin position="1"/>
        <end position="11"/>
    </location>
</feature>
<dbReference type="EMBL" id="KN831772">
    <property type="protein sequence ID" value="KIM45694.1"/>
    <property type="molecule type" value="Genomic_DNA"/>
</dbReference>
<reference evidence="3" key="2">
    <citation type="submission" date="2015-01" db="EMBL/GenBank/DDBJ databases">
        <title>Evolutionary Origins and Diversification of the Mycorrhizal Mutualists.</title>
        <authorList>
            <consortium name="DOE Joint Genome Institute"/>
            <consortium name="Mycorrhizal Genomics Consortium"/>
            <person name="Kohler A."/>
            <person name="Kuo A."/>
            <person name="Nagy L.G."/>
            <person name="Floudas D."/>
            <person name="Copeland A."/>
            <person name="Barry K.W."/>
            <person name="Cichocki N."/>
            <person name="Veneault-Fourrey C."/>
            <person name="LaButti K."/>
            <person name="Lindquist E.A."/>
            <person name="Lipzen A."/>
            <person name="Lundell T."/>
            <person name="Morin E."/>
            <person name="Murat C."/>
            <person name="Riley R."/>
            <person name="Ohm R."/>
            <person name="Sun H."/>
            <person name="Tunlid A."/>
            <person name="Henrissat B."/>
            <person name="Grigoriev I.V."/>
            <person name="Hibbett D.S."/>
            <person name="Martin F."/>
        </authorList>
    </citation>
    <scope>NUCLEOTIDE SEQUENCE [LARGE SCALE GENOMIC DNA]</scope>
    <source>
        <strain evidence="3">h7</strain>
    </source>
</reference>
<evidence type="ECO:0000256" key="1">
    <source>
        <dbReference type="SAM" id="MobiDB-lite"/>
    </source>
</evidence>
<sequence length="152" mass="16955">MYIKPTNQSRIYKQRTKEQGTGIGDWKDDFGAEDMRVMEVGRWEGRQRGEEEGGGGGEEGKHQSAVGYSVTPRSSGAVSWKMVTEASNHSDIDTIRLASEVPKSKQLELTGRQRVLPSFDVQPNPEKGIRNHLRAIQCGAARRWFMAFGGVM</sequence>
<gene>
    <name evidence="2" type="ORF">M413DRAFT_8794</name>
</gene>
<dbReference type="Proteomes" id="UP000053424">
    <property type="component" value="Unassembled WGS sequence"/>
</dbReference>
<accession>A0A0C3CNP2</accession>
<organism evidence="2 3">
    <name type="scientific">Hebeloma cylindrosporum</name>
    <dbReference type="NCBI Taxonomy" id="76867"/>
    <lineage>
        <taxon>Eukaryota</taxon>
        <taxon>Fungi</taxon>
        <taxon>Dikarya</taxon>
        <taxon>Basidiomycota</taxon>
        <taxon>Agaricomycotina</taxon>
        <taxon>Agaricomycetes</taxon>
        <taxon>Agaricomycetidae</taxon>
        <taxon>Agaricales</taxon>
        <taxon>Agaricineae</taxon>
        <taxon>Hymenogastraceae</taxon>
        <taxon>Hebeloma</taxon>
    </lineage>
</organism>
<feature type="compositionally biased region" description="Basic and acidic residues" evidence="1">
    <location>
        <begin position="25"/>
        <end position="51"/>
    </location>
</feature>
<dbReference type="AlphaFoldDB" id="A0A0C3CNP2"/>
<evidence type="ECO:0000313" key="3">
    <source>
        <dbReference type="Proteomes" id="UP000053424"/>
    </source>
</evidence>
<reference evidence="2 3" key="1">
    <citation type="submission" date="2014-04" db="EMBL/GenBank/DDBJ databases">
        <authorList>
            <consortium name="DOE Joint Genome Institute"/>
            <person name="Kuo A."/>
            <person name="Gay G."/>
            <person name="Dore J."/>
            <person name="Kohler A."/>
            <person name="Nagy L.G."/>
            <person name="Floudas D."/>
            <person name="Copeland A."/>
            <person name="Barry K.W."/>
            <person name="Cichocki N."/>
            <person name="Veneault-Fourrey C."/>
            <person name="LaButti K."/>
            <person name="Lindquist E.A."/>
            <person name="Lipzen A."/>
            <person name="Lundell T."/>
            <person name="Morin E."/>
            <person name="Murat C."/>
            <person name="Sun H."/>
            <person name="Tunlid A."/>
            <person name="Henrissat B."/>
            <person name="Grigoriev I.V."/>
            <person name="Hibbett D.S."/>
            <person name="Martin F."/>
            <person name="Nordberg H.P."/>
            <person name="Cantor M.N."/>
            <person name="Hua S.X."/>
        </authorList>
    </citation>
    <scope>NUCLEOTIDE SEQUENCE [LARGE SCALE GENOMIC DNA]</scope>
    <source>
        <strain evidence="3">h7</strain>
    </source>
</reference>